<dbReference type="SMART" id="SM00448">
    <property type="entry name" value="REC"/>
    <property type="match status" value="1"/>
</dbReference>
<evidence type="ECO:0000313" key="6">
    <source>
        <dbReference type="Proteomes" id="UP000248857"/>
    </source>
</evidence>
<dbReference type="SMART" id="SM00331">
    <property type="entry name" value="PP2C_SIG"/>
    <property type="match status" value="1"/>
</dbReference>
<dbReference type="InterPro" id="IPR001932">
    <property type="entry name" value="PPM-type_phosphatase-like_dom"/>
</dbReference>
<evidence type="ECO:0000259" key="4">
    <source>
        <dbReference type="PROSITE" id="PS50110"/>
    </source>
</evidence>
<dbReference type="GO" id="GO:0000160">
    <property type="term" value="P:phosphorelay signal transduction system"/>
    <property type="evidence" value="ECO:0007669"/>
    <property type="project" value="InterPro"/>
</dbReference>
<evidence type="ECO:0000256" key="2">
    <source>
        <dbReference type="PROSITE-ProRule" id="PRU00169"/>
    </source>
</evidence>
<dbReference type="Proteomes" id="UP000248857">
    <property type="component" value="Unassembled WGS sequence"/>
</dbReference>
<dbReference type="PANTHER" id="PTHR43156">
    <property type="entry name" value="STAGE II SPORULATION PROTEIN E-RELATED"/>
    <property type="match status" value="1"/>
</dbReference>
<reference evidence="5 6" key="1">
    <citation type="journal article" date="2018" name="Sci. Rep.">
        <title>A novel species of the marine cyanobacterium Acaryochloris with a unique pigment content and lifestyle.</title>
        <authorList>
            <person name="Partensky F."/>
            <person name="Six C."/>
            <person name="Ratin M."/>
            <person name="Garczarek L."/>
            <person name="Vaulot D."/>
            <person name="Probert I."/>
            <person name="Calteau A."/>
            <person name="Gourvil P."/>
            <person name="Marie D."/>
            <person name="Grebert T."/>
            <person name="Bouchier C."/>
            <person name="Le Panse S."/>
            <person name="Gachenot M."/>
            <person name="Rodriguez F."/>
            <person name="Garrido J.L."/>
        </authorList>
    </citation>
    <scope>NUCLEOTIDE SEQUENCE [LARGE SCALE GENOMIC DNA]</scope>
    <source>
        <strain evidence="5 6">RCC1774</strain>
    </source>
</reference>
<accession>A0A2W1JLU7</accession>
<feature type="modified residue" description="4-aspartylphosphate" evidence="2">
    <location>
        <position position="52"/>
    </location>
</feature>
<dbReference type="EMBL" id="PQWO01000003">
    <property type="protein sequence ID" value="PZD74186.1"/>
    <property type="molecule type" value="Genomic_DNA"/>
</dbReference>
<evidence type="ECO:0000256" key="3">
    <source>
        <dbReference type="SAM" id="Coils"/>
    </source>
</evidence>
<proteinExistence type="predicted"/>
<dbReference type="Pfam" id="PF00072">
    <property type="entry name" value="Response_reg"/>
    <property type="match status" value="1"/>
</dbReference>
<dbReference type="InterPro" id="IPR011006">
    <property type="entry name" value="CheY-like_superfamily"/>
</dbReference>
<dbReference type="RefSeq" id="WP_110985376.1">
    <property type="nucleotide sequence ID" value="NZ_CAWNWM010000003.1"/>
</dbReference>
<dbReference type="InterPro" id="IPR001789">
    <property type="entry name" value="Sig_transdc_resp-reg_receiver"/>
</dbReference>
<comment type="caution">
    <text evidence="5">The sequence shown here is derived from an EMBL/GenBank/DDBJ whole genome shotgun (WGS) entry which is preliminary data.</text>
</comment>
<gene>
    <name evidence="5" type="primary">phoP_1</name>
    <name evidence="5" type="ORF">C1752_01419</name>
</gene>
<keyword evidence="2" id="KW-0597">Phosphoprotein</keyword>
<dbReference type="Gene3D" id="3.60.40.10">
    <property type="entry name" value="PPM-type phosphatase domain"/>
    <property type="match status" value="1"/>
</dbReference>
<dbReference type="AlphaFoldDB" id="A0A2W1JLU7"/>
<evidence type="ECO:0000313" key="5">
    <source>
        <dbReference type="EMBL" id="PZD74186.1"/>
    </source>
</evidence>
<feature type="coiled-coil region" evidence="3">
    <location>
        <begin position="121"/>
        <end position="155"/>
    </location>
</feature>
<evidence type="ECO:0000256" key="1">
    <source>
        <dbReference type="ARBA" id="ARBA00022801"/>
    </source>
</evidence>
<organism evidence="5 6">
    <name type="scientific">Acaryochloris thomasi RCC1774</name>
    <dbReference type="NCBI Taxonomy" id="1764569"/>
    <lineage>
        <taxon>Bacteria</taxon>
        <taxon>Bacillati</taxon>
        <taxon>Cyanobacteriota</taxon>
        <taxon>Cyanophyceae</taxon>
        <taxon>Acaryochloridales</taxon>
        <taxon>Acaryochloridaceae</taxon>
        <taxon>Acaryochloris</taxon>
        <taxon>Acaryochloris thomasi</taxon>
    </lineage>
</organism>
<dbReference type="InterPro" id="IPR036457">
    <property type="entry name" value="PPM-type-like_dom_sf"/>
</dbReference>
<keyword evidence="6" id="KW-1185">Reference proteome</keyword>
<feature type="domain" description="Response regulatory" evidence="4">
    <location>
        <begin position="3"/>
        <end position="119"/>
    </location>
</feature>
<dbReference type="InterPro" id="IPR052016">
    <property type="entry name" value="Bact_Sigma-Reg"/>
</dbReference>
<dbReference type="SUPFAM" id="SSF52172">
    <property type="entry name" value="CheY-like"/>
    <property type="match status" value="1"/>
</dbReference>
<dbReference type="GO" id="GO:0016791">
    <property type="term" value="F:phosphatase activity"/>
    <property type="evidence" value="ECO:0007669"/>
    <property type="project" value="TreeGrafter"/>
</dbReference>
<dbReference type="Pfam" id="PF07228">
    <property type="entry name" value="SpoIIE"/>
    <property type="match status" value="1"/>
</dbReference>
<protein>
    <submittedName>
        <fullName evidence="5">Alkaline phosphatase synthesis transcriptional regulatory protein PhoP</fullName>
    </submittedName>
</protein>
<sequence>MLHILIIDDDRVTCLLLQRVLEQQGYRVTVATNGQAGIELAQSVQPALVICDWMMPIMDGIQVCRTLKADPSLSTTFFILLTSRGDLEDRIKGLNAGADEFLSKPIDANELKARVRAGLRLYQLNQDLSQLNLALQQETQRLEQERAEAADYVRSILPDPMESPCTIRSRFVPSSQLGGDCFDYFWITPESLVLYLLDVSGHGLKSALSSVQILQVLRSRGLGADYQNPQAVLEALNRLFAMEEHDYQYFTIWYGVYQPAKQELVYATAGHPPALLIGESQPIETQLLKTKGLPIGMFAEAEYCCDRISIPINSTLYLFSDGIYEILQPDGQIWGFPAFAEALKSSHSKGQPSLDTILDQTKTRCVAETFSDDLSLLQIHFTADLP</sequence>
<dbReference type="PROSITE" id="PS50110">
    <property type="entry name" value="RESPONSE_REGULATORY"/>
    <property type="match status" value="1"/>
</dbReference>
<keyword evidence="1" id="KW-0378">Hydrolase</keyword>
<dbReference type="OrthoDB" id="9763484at2"/>
<dbReference type="CDD" id="cd17574">
    <property type="entry name" value="REC_OmpR"/>
    <property type="match status" value="1"/>
</dbReference>
<dbReference type="PANTHER" id="PTHR43156:SF2">
    <property type="entry name" value="STAGE II SPORULATION PROTEIN E"/>
    <property type="match status" value="1"/>
</dbReference>
<keyword evidence="3" id="KW-0175">Coiled coil</keyword>
<dbReference type="Gene3D" id="3.40.50.2300">
    <property type="match status" value="1"/>
</dbReference>
<name>A0A2W1JLU7_9CYAN</name>